<name>A0ABT6NA34_9FIRM</name>
<feature type="domain" description="HTH gntR-type" evidence="4">
    <location>
        <begin position="3"/>
        <end position="70"/>
    </location>
</feature>
<dbReference type="PANTHER" id="PTHR43537:SF5">
    <property type="entry name" value="UXU OPERON TRANSCRIPTIONAL REGULATOR"/>
    <property type="match status" value="1"/>
</dbReference>
<evidence type="ECO:0000256" key="3">
    <source>
        <dbReference type="ARBA" id="ARBA00023163"/>
    </source>
</evidence>
<dbReference type="EMBL" id="JARYZI010000002">
    <property type="protein sequence ID" value="MDH8677269.1"/>
    <property type="molecule type" value="Genomic_DNA"/>
</dbReference>
<dbReference type="RefSeq" id="WP_281093081.1">
    <property type="nucleotide sequence ID" value="NZ_JARYZI010000002.1"/>
</dbReference>
<evidence type="ECO:0000313" key="5">
    <source>
        <dbReference type="EMBL" id="MDH8677269.1"/>
    </source>
</evidence>
<dbReference type="Proteomes" id="UP001158045">
    <property type="component" value="Unassembled WGS sequence"/>
</dbReference>
<gene>
    <name evidence="5" type="ORF">QE109_03865</name>
</gene>
<protein>
    <submittedName>
        <fullName evidence="5">GntR family transcriptional regulator</fullName>
    </submittedName>
</protein>
<dbReference type="Pfam" id="PF07729">
    <property type="entry name" value="FCD"/>
    <property type="match status" value="1"/>
</dbReference>
<evidence type="ECO:0000259" key="4">
    <source>
        <dbReference type="PROSITE" id="PS50949"/>
    </source>
</evidence>
<evidence type="ECO:0000313" key="6">
    <source>
        <dbReference type="Proteomes" id="UP001158045"/>
    </source>
</evidence>
<dbReference type="InterPro" id="IPR008920">
    <property type="entry name" value="TF_FadR/GntR_C"/>
</dbReference>
<dbReference type="InterPro" id="IPR036390">
    <property type="entry name" value="WH_DNA-bd_sf"/>
</dbReference>
<dbReference type="SMART" id="SM00895">
    <property type="entry name" value="FCD"/>
    <property type="match status" value="1"/>
</dbReference>
<dbReference type="PROSITE" id="PS50949">
    <property type="entry name" value="HTH_GNTR"/>
    <property type="match status" value="1"/>
</dbReference>
<dbReference type="Gene3D" id="1.20.120.530">
    <property type="entry name" value="GntR ligand-binding domain-like"/>
    <property type="match status" value="1"/>
</dbReference>
<accession>A0ABT6NA34</accession>
<dbReference type="SMART" id="SM00345">
    <property type="entry name" value="HTH_GNTR"/>
    <property type="match status" value="1"/>
</dbReference>
<dbReference type="InterPro" id="IPR000524">
    <property type="entry name" value="Tscrpt_reg_HTH_GntR"/>
</dbReference>
<dbReference type="SUPFAM" id="SSF46785">
    <property type="entry name" value="Winged helix' DNA-binding domain"/>
    <property type="match status" value="1"/>
</dbReference>
<dbReference type="PANTHER" id="PTHR43537">
    <property type="entry name" value="TRANSCRIPTIONAL REGULATOR, GNTR FAMILY"/>
    <property type="match status" value="1"/>
</dbReference>
<evidence type="ECO:0000256" key="1">
    <source>
        <dbReference type="ARBA" id="ARBA00023015"/>
    </source>
</evidence>
<dbReference type="SUPFAM" id="SSF48008">
    <property type="entry name" value="GntR ligand-binding domain-like"/>
    <property type="match status" value="1"/>
</dbReference>
<sequence length="212" mass="24589">MLKQSKPLIYEEIKRRIIELEMKPGDPINEKELSAEFGVSRTPIREALIKLTQIDLVEFRPRVGTFVTQIDIATVKSAYEVKKNLEAFAAELAAKRATDEEIKILFQIIERFSTYDLIKDYKLCIQDDQLFHEVIRTASKNDILIDTLDMLNTKTARFLQSIHYVIQQYDGLITSLNSIADAIRNRDAEEARIQTESHTRLFLEEMSKNFFA</sequence>
<keyword evidence="2" id="KW-0238">DNA-binding</keyword>
<evidence type="ECO:0000256" key="2">
    <source>
        <dbReference type="ARBA" id="ARBA00023125"/>
    </source>
</evidence>
<keyword evidence="6" id="KW-1185">Reference proteome</keyword>
<organism evidence="5 6">
    <name type="scientific">Fusibacter bizertensis</name>
    <dbReference type="NCBI Taxonomy" id="1488331"/>
    <lineage>
        <taxon>Bacteria</taxon>
        <taxon>Bacillati</taxon>
        <taxon>Bacillota</taxon>
        <taxon>Clostridia</taxon>
        <taxon>Eubacteriales</taxon>
        <taxon>Eubacteriales Family XII. Incertae Sedis</taxon>
        <taxon>Fusibacter</taxon>
    </lineage>
</organism>
<comment type="caution">
    <text evidence="5">The sequence shown here is derived from an EMBL/GenBank/DDBJ whole genome shotgun (WGS) entry which is preliminary data.</text>
</comment>
<dbReference type="Pfam" id="PF00392">
    <property type="entry name" value="GntR"/>
    <property type="match status" value="1"/>
</dbReference>
<dbReference type="CDD" id="cd07377">
    <property type="entry name" value="WHTH_GntR"/>
    <property type="match status" value="1"/>
</dbReference>
<dbReference type="Gene3D" id="1.10.10.10">
    <property type="entry name" value="Winged helix-like DNA-binding domain superfamily/Winged helix DNA-binding domain"/>
    <property type="match status" value="1"/>
</dbReference>
<dbReference type="InterPro" id="IPR036388">
    <property type="entry name" value="WH-like_DNA-bd_sf"/>
</dbReference>
<keyword evidence="3" id="KW-0804">Transcription</keyword>
<keyword evidence="1" id="KW-0805">Transcription regulation</keyword>
<proteinExistence type="predicted"/>
<reference evidence="5 6" key="1">
    <citation type="submission" date="2023-04" db="EMBL/GenBank/DDBJ databases">
        <title>Fusibacter bizertensis strain WBS, isolated from littoral bottom sediments of the Arctic seas - biochemical and genomic analysis.</title>
        <authorList>
            <person name="Brioukhanov A.L."/>
        </authorList>
    </citation>
    <scope>NUCLEOTIDE SEQUENCE [LARGE SCALE GENOMIC DNA]</scope>
    <source>
        <strain evidence="5 6">WBS</strain>
    </source>
</reference>
<dbReference type="InterPro" id="IPR011711">
    <property type="entry name" value="GntR_C"/>
</dbReference>